<dbReference type="AlphaFoldDB" id="M0ADM5"/>
<evidence type="ECO:0000256" key="1">
    <source>
        <dbReference type="SAM" id="Phobius"/>
    </source>
</evidence>
<dbReference type="STRING" id="1230458.C484_00460"/>
<feature type="transmembrane region" description="Helical" evidence="1">
    <location>
        <begin position="46"/>
        <end position="64"/>
    </location>
</feature>
<dbReference type="PATRIC" id="fig|1230458.4.peg.89"/>
<feature type="transmembrane region" description="Helical" evidence="1">
    <location>
        <begin position="76"/>
        <end position="94"/>
    </location>
</feature>
<dbReference type="InterPro" id="IPR011701">
    <property type="entry name" value="MFS"/>
</dbReference>
<dbReference type="PANTHER" id="PTHR43129">
    <property type="entry name" value="FOSMIDOMYCIN RESISTANCE PROTEIN"/>
    <property type="match status" value="1"/>
</dbReference>
<dbReference type="GO" id="GO:0005886">
    <property type="term" value="C:plasma membrane"/>
    <property type="evidence" value="ECO:0007669"/>
    <property type="project" value="TreeGrafter"/>
</dbReference>
<protein>
    <submittedName>
        <fullName evidence="3">Major facilitator superfamily protein</fullName>
    </submittedName>
</protein>
<gene>
    <name evidence="3" type="ORF">C484_00460</name>
</gene>
<feature type="transmembrane region" description="Helical" evidence="1">
    <location>
        <begin position="345"/>
        <end position="366"/>
    </location>
</feature>
<keyword evidence="1" id="KW-1133">Transmembrane helix</keyword>
<keyword evidence="1" id="KW-0812">Transmembrane</keyword>
<sequence length="396" mass="40967">MRRVSDPVGVTALVSGGHFISHVYLLVLPPLFPILAPALDTTVTDLAIGITLIYAAQFLFQIPVGEFVDRVGGKRAVVGGIALSAISIGLIGFATTGTEVLGLAFLSGIGQAAFHPGDYALLDAVGGTDAEGRRFSVHTFSGFVGFAVAPGLMTGLTAIANWHVAFISVGAGGLVYAVIFALSIAPVHRQLLAATASSAAIATDGGRFESVRMLRRPLVAGMFVFFLLVTLADTGFQTYTTALATGFDYSTALGNTALTAFLAAAACFVLVGGVLADRYDSGTIIIVSALWSALVLWIGLTMSLNSHVFVLVWSLAGAGFGLTLPARDRITNALAEGTDTGKSFGIVYTGLPIGGALAPVLLGWIIDYNGELAAFRAIALLFVAAAVLVLALRRSR</sequence>
<feature type="transmembrane region" description="Helical" evidence="1">
    <location>
        <begin position="283"/>
        <end position="300"/>
    </location>
</feature>
<dbReference type="PROSITE" id="PS50850">
    <property type="entry name" value="MFS"/>
    <property type="match status" value="1"/>
</dbReference>
<feature type="domain" description="Major facilitator superfamily (MFS) profile" evidence="2">
    <location>
        <begin position="10"/>
        <end position="396"/>
    </location>
</feature>
<feature type="transmembrane region" description="Helical" evidence="1">
    <location>
        <begin position="256"/>
        <end position="276"/>
    </location>
</feature>
<evidence type="ECO:0000313" key="4">
    <source>
        <dbReference type="Proteomes" id="UP000011648"/>
    </source>
</evidence>
<comment type="caution">
    <text evidence="3">The sequence shown here is derived from an EMBL/GenBank/DDBJ whole genome shotgun (WGS) entry which is preliminary data.</text>
</comment>
<accession>M0ADM5</accession>
<dbReference type="InterPro" id="IPR036259">
    <property type="entry name" value="MFS_trans_sf"/>
</dbReference>
<evidence type="ECO:0000259" key="2">
    <source>
        <dbReference type="PROSITE" id="PS50850"/>
    </source>
</evidence>
<dbReference type="GO" id="GO:0022857">
    <property type="term" value="F:transmembrane transporter activity"/>
    <property type="evidence" value="ECO:0007669"/>
    <property type="project" value="InterPro"/>
</dbReference>
<dbReference type="EMBL" id="AOIL01000001">
    <property type="protein sequence ID" value="ELY96860.1"/>
    <property type="molecule type" value="Genomic_DNA"/>
</dbReference>
<dbReference type="Gene3D" id="1.20.1250.20">
    <property type="entry name" value="MFS general substrate transporter like domains"/>
    <property type="match status" value="2"/>
</dbReference>
<organism evidence="3 4">
    <name type="scientific">Natrialba taiwanensis DSM 12281</name>
    <dbReference type="NCBI Taxonomy" id="1230458"/>
    <lineage>
        <taxon>Archaea</taxon>
        <taxon>Methanobacteriati</taxon>
        <taxon>Methanobacteriota</taxon>
        <taxon>Stenosarchaea group</taxon>
        <taxon>Halobacteria</taxon>
        <taxon>Halobacteriales</taxon>
        <taxon>Natrialbaceae</taxon>
        <taxon>Natrialba</taxon>
    </lineage>
</organism>
<proteinExistence type="predicted"/>
<dbReference type="SUPFAM" id="SSF103473">
    <property type="entry name" value="MFS general substrate transporter"/>
    <property type="match status" value="1"/>
</dbReference>
<keyword evidence="4" id="KW-1185">Reference proteome</keyword>
<feature type="transmembrane region" description="Helical" evidence="1">
    <location>
        <begin position="217"/>
        <end position="236"/>
    </location>
</feature>
<feature type="transmembrane region" description="Helical" evidence="1">
    <location>
        <begin position="7"/>
        <end position="26"/>
    </location>
</feature>
<evidence type="ECO:0000313" key="3">
    <source>
        <dbReference type="EMBL" id="ELY96860.1"/>
    </source>
</evidence>
<dbReference type="InterPro" id="IPR020846">
    <property type="entry name" value="MFS_dom"/>
</dbReference>
<dbReference type="OrthoDB" id="117970at2157"/>
<dbReference type="Pfam" id="PF07690">
    <property type="entry name" value="MFS_1"/>
    <property type="match status" value="1"/>
</dbReference>
<reference evidence="3 4" key="1">
    <citation type="journal article" date="2014" name="PLoS Genet.">
        <title>Phylogenetically driven sequencing of extremely halophilic archaea reveals strategies for static and dynamic osmo-response.</title>
        <authorList>
            <person name="Becker E.A."/>
            <person name="Seitzer P.M."/>
            <person name="Tritt A."/>
            <person name="Larsen D."/>
            <person name="Krusor M."/>
            <person name="Yao A.I."/>
            <person name="Wu D."/>
            <person name="Madern D."/>
            <person name="Eisen J.A."/>
            <person name="Darling A.E."/>
            <person name="Facciotti M.T."/>
        </authorList>
    </citation>
    <scope>NUCLEOTIDE SEQUENCE [LARGE SCALE GENOMIC DNA]</scope>
    <source>
        <strain evidence="3 4">DSM 12281</strain>
    </source>
</reference>
<feature type="transmembrane region" description="Helical" evidence="1">
    <location>
        <begin position="134"/>
        <end position="153"/>
    </location>
</feature>
<dbReference type="RefSeq" id="WP_006824009.1">
    <property type="nucleotide sequence ID" value="NZ_AOIL01000001.1"/>
</dbReference>
<feature type="transmembrane region" description="Helical" evidence="1">
    <location>
        <begin position="306"/>
        <end position="324"/>
    </location>
</feature>
<dbReference type="PANTHER" id="PTHR43129:SF1">
    <property type="entry name" value="FOSMIDOMYCIN RESISTANCE PROTEIN"/>
    <property type="match status" value="1"/>
</dbReference>
<name>M0ADM5_9EURY</name>
<dbReference type="Proteomes" id="UP000011648">
    <property type="component" value="Unassembled WGS sequence"/>
</dbReference>
<feature type="transmembrane region" description="Helical" evidence="1">
    <location>
        <begin position="372"/>
        <end position="392"/>
    </location>
</feature>
<feature type="transmembrane region" description="Helical" evidence="1">
    <location>
        <begin position="159"/>
        <end position="182"/>
    </location>
</feature>
<keyword evidence="1" id="KW-0472">Membrane</keyword>
<feature type="transmembrane region" description="Helical" evidence="1">
    <location>
        <begin position="100"/>
        <end position="122"/>
    </location>
</feature>